<dbReference type="FunFam" id="3.10.20.310:FF:000002">
    <property type="entry name" value="Outer membrane protein assembly factor BamA"/>
    <property type="match status" value="1"/>
</dbReference>
<dbReference type="Gene3D" id="2.40.160.50">
    <property type="entry name" value="membrane protein fhac: a member of the omp85/tpsb transporter family"/>
    <property type="match status" value="1"/>
</dbReference>
<reference evidence="11 12" key="1">
    <citation type="submission" date="2018-07" db="EMBL/GenBank/DDBJ databases">
        <title>Genomic Encyclopedia of Type Strains, Phase IV (KMG-IV): sequencing the most valuable type-strain genomes for metagenomic binning, comparative biology and taxonomic classification.</title>
        <authorList>
            <person name="Goeker M."/>
        </authorList>
    </citation>
    <scope>NUCLEOTIDE SEQUENCE [LARGE SCALE GENOMIC DNA]</scope>
    <source>
        <strain evidence="11 12">DSM 26407</strain>
    </source>
</reference>
<name>A0A369BT48_9GAMM</name>
<proteinExistence type="inferred from homology"/>
<keyword evidence="6 8" id="KW-0472">Membrane</keyword>
<dbReference type="GO" id="GO:0043165">
    <property type="term" value="P:Gram-negative-bacterium-type cell outer membrane assembly"/>
    <property type="evidence" value="ECO:0007669"/>
    <property type="project" value="UniProtKB-UniRule"/>
</dbReference>
<protein>
    <recommendedName>
        <fullName evidence="8 9">Outer membrane protein assembly factor BamA</fullName>
    </recommendedName>
</protein>
<dbReference type="PANTHER" id="PTHR12815">
    <property type="entry name" value="SORTING AND ASSEMBLY MACHINERY SAMM50 PROTEIN FAMILY MEMBER"/>
    <property type="match status" value="1"/>
</dbReference>
<dbReference type="GO" id="GO:1990063">
    <property type="term" value="C:Bam protein complex"/>
    <property type="evidence" value="ECO:0007669"/>
    <property type="project" value="TreeGrafter"/>
</dbReference>
<dbReference type="Pfam" id="PF07244">
    <property type="entry name" value="POTRA"/>
    <property type="match status" value="5"/>
</dbReference>
<evidence type="ECO:0000256" key="1">
    <source>
        <dbReference type="ARBA" id="ARBA00004370"/>
    </source>
</evidence>
<dbReference type="PANTHER" id="PTHR12815:SF23">
    <property type="entry name" value="OUTER MEMBRANE PROTEIN ASSEMBLY FACTOR BAMA"/>
    <property type="match status" value="1"/>
</dbReference>
<evidence type="ECO:0000259" key="10">
    <source>
        <dbReference type="PROSITE" id="PS51779"/>
    </source>
</evidence>
<gene>
    <name evidence="8" type="primary">bamA</name>
    <name evidence="11" type="ORF">DFQ59_11550</name>
</gene>
<evidence type="ECO:0000256" key="6">
    <source>
        <dbReference type="ARBA" id="ARBA00023136"/>
    </source>
</evidence>
<comment type="function">
    <text evidence="8">Part of the outer membrane protein assembly complex, which is involved in assembly and insertion of beta-barrel proteins into the outer membrane.</text>
</comment>
<dbReference type="InterPro" id="IPR000184">
    <property type="entry name" value="Bac_surfAg_D15"/>
</dbReference>
<evidence type="ECO:0000313" key="12">
    <source>
        <dbReference type="Proteomes" id="UP000252707"/>
    </source>
</evidence>
<keyword evidence="7 8" id="KW-0998">Cell outer membrane</keyword>
<dbReference type="Gene3D" id="3.10.20.310">
    <property type="entry name" value="membrane protein fhac"/>
    <property type="match status" value="5"/>
</dbReference>
<keyword evidence="5 8" id="KW-0677">Repeat</keyword>
<evidence type="ECO:0000256" key="3">
    <source>
        <dbReference type="ARBA" id="ARBA00022692"/>
    </source>
</evidence>
<dbReference type="HAMAP" id="MF_01430">
    <property type="entry name" value="OM_assembly_BamA"/>
    <property type="match status" value="1"/>
</dbReference>
<feature type="domain" description="POTRA" evidence="10">
    <location>
        <begin position="339"/>
        <end position="413"/>
    </location>
</feature>
<evidence type="ECO:0000256" key="9">
    <source>
        <dbReference type="NCBIfam" id="TIGR03303"/>
    </source>
</evidence>
<dbReference type="FunFam" id="3.10.20.310:FF:000001">
    <property type="entry name" value="Outer membrane protein assembly factor BamA"/>
    <property type="match status" value="1"/>
</dbReference>
<evidence type="ECO:0000256" key="4">
    <source>
        <dbReference type="ARBA" id="ARBA00022729"/>
    </source>
</evidence>
<evidence type="ECO:0000313" key="11">
    <source>
        <dbReference type="EMBL" id="RCX24830.1"/>
    </source>
</evidence>
<feature type="domain" description="POTRA" evidence="10">
    <location>
        <begin position="84"/>
        <end position="164"/>
    </location>
</feature>
<dbReference type="InterPro" id="IPR034746">
    <property type="entry name" value="POTRA"/>
</dbReference>
<dbReference type="Proteomes" id="UP000252707">
    <property type="component" value="Unassembled WGS sequence"/>
</dbReference>
<dbReference type="InterPro" id="IPR010827">
    <property type="entry name" value="BamA/TamA_POTRA"/>
</dbReference>
<evidence type="ECO:0000256" key="2">
    <source>
        <dbReference type="ARBA" id="ARBA00022452"/>
    </source>
</evidence>
<keyword evidence="2 8" id="KW-1134">Transmembrane beta strand</keyword>
<evidence type="ECO:0000256" key="8">
    <source>
        <dbReference type="HAMAP-Rule" id="MF_01430"/>
    </source>
</evidence>
<dbReference type="Pfam" id="PF01103">
    <property type="entry name" value="Omp85"/>
    <property type="match status" value="1"/>
</dbReference>
<dbReference type="AlphaFoldDB" id="A0A369BT48"/>
<comment type="caution">
    <text evidence="11">The sequence shown here is derived from an EMBL/GenBank/DDBJ whole genome shotgun (WGS) entry which is preliminary data.</text>
</comment>
<dbReference type="PIRSF" id="PIRSF006076">
    <property type="entry name" value="OM_assembly_OMP85"/>
    <property type="match status" value="1"/>
</dbReference>
<dbReference type="PROSITE" id="PS51779">
    <property type="entry name" value="POTRA"/>
    <property type="match status" value="5"/>
</dbReference>
<comment type="similarity">
    <text evidence="8">Belongs to the BamA family.</text>
</comment>
<feature type="domain" description="POTRA" evidence="10">
    <location>
        <begin position="16"/>
        <end position="83"/>
    </location>
</feature>
<keyword evidence="12" id="KW-1185">Reference proteome</keyword>
<dbReference type="InterPro" id="IPR039910">
    <property type="entry name" value="D15-like"/>
</dbReference>
<keyword evidence="4 8" id="KW-0732">Signal</keyword>
<dbReference type="InterPro" id="IPR023707">
    <property type="entry name" value="OM_assembly_BamA"/>
</dbReference>
<feature type="domain" description="POTRA" evidence="10">
    <location>
        <begin position="167"/>
        <end position="255"/>
    </location>
</feature>
<evidence type="ECO:0000256" key="7">
    <source>
        <dbReference type="ARBA" id="ARBA00023237"/>
    </source>
</evidence>
<keyword evidence="3 8" id="KW-0812">Transmembrane</keyword>
<organism evidence="11 12">
    <name type="scientific">Thioalbus denitrificans</name>
    <dbReference type="NCBI Taxonomy" id="547122"/>
    <lineage>
        <taxon>Bacteria</taxon>
        <taxon>Pseudomonadati</taxon>
        <taxon>Pseudomonadota</taxon>
        <taxon>Gammaproteobacteria</taxon>
        <taxon>Chromatiales</taxon>
        <taxon>Ectothiorhodospiraceae</taxon>
        <taxon>Thioalbus</taxon>
    </lineage>
</organism>
<accession>A0A369BT48</accession>
<dbReference type="NCBIfam" id="TIGR03303">
    <property type="entry name" value="OM_YaeT"/>
    <property type="match status" value="1"/>
</dbReference>
<sequence length="764" mass="84868">MALGGLLSSAVSAETFVVRDIRIEGLQRISAGTVFNYLPIRVGDSVDEQATADAVRTLYRTGFFRDVRMERDNGVLVVAVQERPAITSIKIDGNKDIDSEQLLDALKQVGFAEGRVYDQSVLDKVENELKQLYYSRGKYAVRIETTVTPLPRNRVAIDLNISEGRVAKIKRINIVGNEAFEDDELLDQFELETSGWTSFISKNDQYSKQKLGADLERLRSWYLDRGYINFNITSAQVSLTPDKQDVYITINVDEGDVYTIKEVKLAGELIVPADDLGELVTLREGDVFSRKAVTQSTSALTERLGAEGYAFANVNAIPDIDSENRQVTLTLFVDPGKRAYVRRINMAGNTKTADEVLRREMRQMEGAWIDTEKVKRSRTRLERLGYFQSVAVETPPVAGTTDQVDVNFTVEEQPSGNLMAGVGYSQSQGFILSSSVSQDNFLGTGKRVSFEFNNSSSNTVYSFGYTNPYYTIDGVSRGFNLYYRETDAGEANVSDYTTDAFGGGVTFGVPINEFDTVRLGANLRNLTLKLAEDAQDHQILFVNPDWDGMATDYNDSESYLSATLTASWAHDTRNRALFPDRGVLQRFTAELAVPGLDLEYYTVGYRHEWYRPLFIKDWTLLLQGDVAYGDGYGDTQELPFFENFYAGGPATVHGYEDNSLGPRSTPDNDPIGGNFKLVGSANVIFPAPFLADVQSVRTSAFIDAGNVYSTYDDNFDVGELRYSAGVALVWVSPLGALTFSLAQPLNAQDDDQTQQFQFSLGATF</sequence>
<feature type="domain" description="POTRA" evidence="10">
    <location>
        <begin position="258"/>
        <end position="336"/>
    </location>
</feature>
<dbReference type="EMBL" id="QPJY01000015">
    <property type="protein sequence ID" value="RCX24830.1"/>
    <property type="molecule type" value="Genomic_DNA"/>
</dbReference>
<evidence type="ECO:0000256" key="5">
    <source>
        <dbReference type="ARBA" id="ARBA00022737"/>
    </source>
</evidence>
<dbReference type="GO" id="GO:0051205">
    <property type="term" value="P:protein insertion into membrane"/>
    <property type="evidence" value="ECO:0007669"/>
    <property type="project" value="UniProtKB-UniRule"/>
</dbReference>
<dbReference type="FunFam" id="3.10.20.310:FF:000003">
    <property type="entry name" value="Outer membrane protein assembly factor BamA"/>
    <property type="match status" value="1"/>
</dbReference>
<comment type="subunit">
    <text evidence="8">Part of the Bam complex.</text>
</comment>
<comment type="subcellular location">
    <subcellularLocation>
        <location evidence="8">Cell outer membrane</location>
    </subcellularLocation>
    <subcellularLocation>
        <location evidence="1">Membrane</location>
    </subcellularLocation>
</comment>